<proteinExistence type="predicted"/>
<reference evidence="1 2" key="1">
    <citation type="journal article" date="2020" name="Nat. Food">
        <title>A phased Vanilla planifolia genome enables genetic improvement of flavour and production.</title>
        <authorList>
            <person name="Hasing T."/>
            <person name="Tang H."/>
            <person name="Brym M."/>
            <person name="Khazi F."/>
            <person name="Huang T."/>
            <person name="Chambers A.H."/>
        </authorList>
    </citation>
    <scope>NUCLEOTIDE SEQUENCE [LARGE SCALE GENOMIC DNA]</scope>
    <source>
        <tissue evidence="1">Leaf</tissue>
    </source>
</reference>
<accession>A0A835PI64</accession>
<evidence type="ECO:0000313" key="2">
    <source>
        <dbReference type="Proteomes" id="UP000636800"/>
    </source>
</evidence>
<gene>
    <name evidence="1" type="ORF">HPP92_025290</name>
</gene>
<dbReference type="Proteomes" id="UP000636800">
    <property type="component" value="Unassembled WGS sequence"/>
</dbReference>
<organism evidence="1 2">
    <name type="scientific">Vanilla planifolia</name>
    <name type="common">Vanilla</name>
    <dbReference type="NCBI Taxonomy" id="51239"/>
    <lineage>
        <taxon>Eukaryota</taxon>
        <taxon>Viridiplantae</taxon>
        <taxon>Streptophyta</taxon>
        <taxon>Embryophyta</taxon>
        <taxon>Tracheophyta</taxon>
        <taxon>Spermatophyta</taxon>
        <taxon>Magnoliopsida</taxon>
        <taxon>Liliopsida</taxon>
        <taxon>Asparagales</taxon>
        <taxon>Orchidaceae</taxon>
        <taxon>Vanilloideae</taxon>
        <taxon>Vanilleae</taxon>
        <taxon>Vanilla</taxon>
    </lineage>
</organism>
<keyword evidence="2" id="KW-1185">Reference proteome</keyword>
<comment type="caution">
    <text evidence="1">The sequence shown here is derived from an EMBL/GenBank/DDBJ whole genome shotgun (WGS) entry which is preliminary data.</text>
</comment>
<dbReference type="AlphaFoldDB" id="A0A835PI64"/>
<protein>
    <submittedName>
        <fullName evidence="1">Uncharacterized protein</fullName>
    </submittedName>
</protein>
<dbReference type="EMBL" id="JADCNL010000014">
    <property type="protein sequence ID" value="KAG0452626.1"/>
    <property type="molecule type" value="Genomic_DNA"/>
</dbReference>
<dbReference type="OrthoDB" id="659547at2759"/>
<sequence>MRFHKLGKTDTTWSSLIPNYDPEDRRESSFENNIKQKTKVCWPNNIELMN</sequence>
<evidence type="ECO:0000313" key="1">
    <source>
        <dbReference type="EMBL" id="KAG0452626.1"/>
    </source>
</evidence>
<name>A0A835PI64_VANPL</name>